<gene>
    <name evidence="3" type="ORF">ACFOHL_15370</name>
</gene>
<reference evidence="4" key="1">
    <citation type="journal article" date="2019" name="Int. J. Syst. Evol. Microbiol.">
        <title>The Global Catalogue of Microorganisms (GCM) 10K type strain sequencing project: providing services to taxonomists for standard genome sequencing and annotation.</title>
        <authorList>
            <consortium name="The Broad Institute Genomics Platform"/>
            <consortium name="The Broad Institute Genome Sequencing Center for Infectious Disease"/>
            <person name="Wu L."/>
            <person name="Ma J."/>
        </authorList>
    </citation>
    <scope>NUCLEOTIDE SEQUENCE [LARGE SCALE GENOMIC DNA]</scope>
    <source>
        <strain evidence="4">KCTC 52473</strain>
    </source>
</reference>
<proteinExistence type="predicted"/>
<dbReference type="InterPro" id="IPR038678">
    <property type="entry name" value="Spondin_N_sf"/>
</dbReference>
<dbReference type="NCBIfam" id="NF038123">
    <property type="entry name" value="NF038123_dom"/>
    <property type="match status" value="1"/>
</dbReference>
<dbReference type="Proteomes" id="UP001595478">
    <property type="component" value="Unassembled WGS sequence"/>
</dbReference>
<keyword evidence="1" id="KW-0732">Signal</keyword>
<evidence type="ECO:0000313" key="3">
    <source>
        <dbReference type="EMBL" id="MFC3123004.1"/>
    </source>
</evidence>
<evidence type="ECO:0000313" key="4">
    <source>
        <dbReference type="Proteomes" id="UP001595478"/>
    </source>
</evidence>
<dbReference type="RefSeq" id="WP_376921129.1">
    <property type="nucleotide sequence ID" value="NZ_JBHRSW010000043.1"/>
</dbReference>
<dbReference type="Pfam" id="PF06468">
    <property type="entry name" value="Spond_N"/>
    <property type="match status" value="1"/>
</dbReference>
<sequence>MKLRKFAAFAAVSFASVATAQAVEIELSITNLTQGNYFTPRLVVAHTDAADIYEVGEEASTPLTWLAEAGVIDDSDDANSIGQNFESALGPADSDNGSNTWHKFGGLVAPATTLTYTFDTMDKPLLSLATMLIPTNDAFVGMDSIEIPTAPGTYHYYLNAYDAGTELNDELNSLRTDISAEGGTPLGGFGAPGVAGAGAPPVMPSMSVGGSGVGAKVGIDAEGNALGVATEVIDGTDGPIHVHRNTLGDTSATEGASDLNSTIHRWLNPVAKVTIVVPAS</sequence>
<name>A0ABV7FRN0_9ALTE</name>
<keyword evidence="4" id="KW-1185">Reference proteome</keyword>
<dbReference type="Gene3D" id="2.60.40.2130">
    <property type="entry name" value="F-spondin domain"/>
    <property type="match status" value="1"/>
</dbReference>
<feature type="signal peptide" evidence="1">
    <location>
        <begin position="1"/>
        <end position="22"/>
    </location>
</feature>
<feature type="domain" description="Spondin" evidence="2">
    <location>
        <begin position="37"/>
        <end position="166"/>
    </location>
</feature>
<protein>
    <submittedName>
        <fullName evidence="3">Spondin domain-containing protein</fullName>
    </submittedName>
</protein>
<feature type="chain" id="PRO_5046516238" evidence="1">
    <location>
        <begin position="23"/>
        <end position="280"/>
    </location>
</feature>
<organism evidence="3 4">
    <name type="scientific">Agaribacter flavus</name>
    <dbReference type="NCBI Taxonomy" id="1902781"/>
    <lineage>
        <taxon>Bacteria</taxon>
        <taxon>Pseudomonadati</taxon>
        <taxon>Pseudomonadota</taxon>
        <taxon>Gammaproteobacteria</taxon>
        <taxon>Alteromonadales</taxon>
        <taxon>Alteromonadaceae</taxon>
        <taxon>Agaribacter</taxon>
    </lineage>
</organism>
<accession>A0ABV7FRN0</accession>
<comment type="caution">
    <text evidence="3">The sequence shown here is derived from an EMBL/GenBank/DDBJ whole genome shotgun (WGS) entry which is preliminary data.</text>
</comment>
<evidence type="ECO:0000256" key="1">
    <source>
        <dbReference type="SAM" id="SignalP"/>
    </source>
</evidence>
<dbReference type="EMBL" id="JBHRSW010000043">
    <property type="protein sequence ID" value="MFC3123004.1"/>
    <property type="molecule type" value="Genomic_DNA"/>
</dbReference>
<dbReference type="InterPro" id="IPR009465">
    <property type="entry name" value="Spondin_N"/>
</dbReference>
<evidence type="ECO:0000259" key="2">
    <source>
        <dbReference type="Pfam" id="PF06468"/>
    </source>
</evidence>